<evidence type="ECO:0000259" key="3">
    <source>
        <dbReference type="PROSITE" id="PS50977"/>
    </source>
</evidence>
<evidence type="ECO:0000313" key="5">
    <source>
        <dbReference type="Proteomes" id="UP000262621"/>
    </source>
</evidence>
<dbReference type="InterPro" id="IPR050109">
    <property type="entry name" value="HTH-type_TetR-like_transc_reg"/>
</dbReference>
<keyword evidence="1 2" id="KW-0238">DNA-binding</keyword>
<accession>A0A372G2Y5</accession>
<dbReference type="PROSITE" id="PS50977">
    <property type="entry name" value="HTH_TETR_2"/>
    <property type="match status" value="1"/>
</dbReference>
<keyword evidence="5" id="KW-1185">Reference proteome</keyword>
<dbReference type="InterPro" id="IPR001647">
    <property type="entry name" value="HTH_TetR"/>
</dbReference>
<dbReference type="SUPFAM" id="SSF46689">
    <property type="entry name" value="Homeodomain-like"/>
    <property type="match status" value="1"/>
</dbReference>
<dbReference type="GO" id="GO:0000976">
    <property type="term" value="F:transcription cis-regulatory region binding"/>
    <property type="evidence" value="ECO:0007669"/>
    <property type="project" value="TreeGrafter"/>
</dbReference>
<reference evidence="4 5" key="1">
    <citation type="submission" date="2018-08" db="EMBL/GenBank/DDBJ databases">
        <title>Verrucosispora craniellae sp. nov., isolated from a marine sponge in the South China Sea.</title>
        <authorList>
            <person name="Li L."/>
            <person name="Lin H.W."/>
        </authorList>
    </citation>
    <scope>NUCLEOTIDE SEQUENCE [LARGE SCALE GENOMIC DNA]</scope>
    <source>
        <strain evidence="4 5">LHW63014</strain>
    </source>
</reference>
<proteinExistence type="predicted"/>
<dbReference type="InterPro" id="IPR041642">
    <property type="entry name" value="KstR_C"/>
</dbReference>
<dbReference type="Proteomes" id="UP000262621">
    <property type="component" value="Unassembled WGS sequence"/>
</dbReference>
<sequence length="246" mass="26651">MTDKSGAVDWTAGRSVATMSHVTVKASAVKVAASRVVAAPAQPRTPAQHDRRSRVLASASVMLAVGGEDALQMKRVAEDARVSLATVYRYFPSKDHLLLAMARARFERALVRVQQADIEPTGTTPGERVSGYLLREFAAQQRQPHVTSALARVLVGTNPDYRETHDEVQQMHLRLLSVIAHGHDSTPGYEAWMVLRVVAGCFGSATRNWIAGLLSADEARFEIALACRLLDLPSKPVSGRTGSDSP</sequence>
<protein>
    <submittedName>
        <fullName evidence="4">TetR/AcrR family transcriptional regulator</fullName>
    </submittedName>
</protein>
<feature type="domain" description="HTH tetR-type" evidence="3">
    <location>
        <begin position="49"/>
        <end position="109"/>
    </location>
</feature>
<name>A0A372G2Y5_9ACTN</name>
<dbReference type="Pfam" id="PF00440">
    <property type="entry name" value="TetR_N"/>
    <property type="match status" value="1"/>
</dbReference>
<evidence type="ECO:0000256" key="2">
    <source>
        <dbReference type="PROSITE-ProRule" id="PRU00335"/>
    </source>
</evidence>
<dbReference type="Pfam" id="PF17925">
    <property type="entry name" value="TetR_C_20"/>
    <property type="match status" value="1"/>
</dbReference>
<dbReference type="PANTHER" id="PTHR30055">
    <property type="entry name" value="HTH-TYPE TRANSCRIPTIONAL REGULATOR RUTR"/>
    <property type="match status" value="1"/>
</dbReference>
<feature type="DNA-binding region" description="H-T-H motif" evidence="2">
    <location>
        <begin position="72"/>
        <end position="91"/>
    </location>
</feature>
<dbReference type="AlphaFoldDB" id="A0A372G2Y5"/>
<dbReference type="EMBL" id="QVFU01000003">
    <property type="protein sequence ID" value="RFS47415.1"/>
    <property type="molecule type" value="Genomic_DNA"/>
</dbReference>
<comment type="caution">
    <text evidence="4">The sequence shown here is derived from an EMBL/GenBank/DDBJ whole genome shotgun (WGS) entry which is preliminary data.</text>
</comment>
<evidence type="ECO:0000256" key="1">
    <source>
        <dbReference type="ARBA" id="ARBA00023125"/>
    </source>
</evidence>
<dbReference type="PANTHER" id="PTHR30055:SF242">
    <property type="entry name" value="HTH-TYPE TRANSCRIPTIONAL REPRESSOR KSTR"/>
    <property type="match status" value="1"/>
</dbReference>
<dbReference type="InterPro" id="IPR009057">
    <property type="entry name" value="Homeodomain-like_sf"/>
</dbReference>
<gene>
    <name evidence="4" type="ORF">D0Q02_05285</name>
</gene>
<dbReference type="Gene3D" id="1.10.357.10">
    <property type="entry name" value="Tetracycline Repressor, domain 2"/>
    <property type="match status" value="1"/>
</dbReference>
<organism evidence="4 5">
    <name type="scientific">Micromonospora craniellae</name>
    <dbReference type="NCBI Taxonomy" id="2294034"/>
    <lineage>
        <taxon>Bacteria</taxon>
        <taxon>Bacillati</taxon>
        <taxon>Actinomycetota</taxon>
        <taxon>Actinomycetes</taxon>
        <taxon>Micromonosporales</taxon>
        <taxon>Micromonosporaceae</taxon>
        <taxon>Micromonospora</taxon>
    </lineage>
</organism>
<dbReference type="GO" id="GO:0003700">
    <property type="term" value="F:DNA-binding transcription factor activity"/>
    <property type="evidence" value="ECO:0007669"/>
    <property type="project" value="TreeGrafter"/>
</dbReference>
<evidence type="ECO:0000313" key="4">
    <source>
        <dbReference type="EMBL" id="RFS47415.1"/>
    </source>
</evidence>